<evidence type="ECO:0000313" key="1">
    <source>
        <dbReference type="EMBL" id="KGN58191.1"/>
    </source>
</evidence>
<sequence length="63" mass="6815">MATLACCRHVDLVSKACVRQNPLPTPSRLQACICGRIPTSCSVDISGSPVAYWVHDFHAKSCI</sequence>
<reference evidence="1 2" key="4">
    <citation type="journal article" date="2011" name="BMC Genomics">
        <title>RNA-Seq improves annotation of protein-coding genes in the cucumber genome.</title>
        <authorList>
            <person name="Li Z."/>
            <person name="Zhang Z."/>
            <person name="Yan P."/>
            <person name="Huang S."/>
            <person name="Fei Z."/>
            <person name="Lin K."/>
        </authorList>
    </citation>
    <scope>NUCLEOTIDE SEQUENCE [LARGE SCALE GENOMIC DNA]</scope>
    <source>
        <strain evidence="2">cv. 9930</strain>
    </source>
</reference>
<evidence type="ECO:0000313" key="2">
    <source>
        <dbReference type="Proteomes" id="UP000029981"/>
    </source>
</evidence>
<reference evidence="1 2" key="1">
    <citation type="journal article" date="2009" name="Nat. Genet.">
        <title>The genome of the cucumber, Cucumis sativus L.</title>
        <authorList>
            <person name="Huang S."/>
            <person name="Li R."/>
            <person name="Zhang Z."/>
            <person name="Li L."/>
            <person name="Gu X."/>
            <person name="Fan W."/>
            <person name="Lucas W.J."/>
            <person name="Wang X."/>
            <person name="Xie B."/>
            <person name="Ni P."/>
            <person name="Ren Y."/>
            <person name="Zhu H."/>
            <person name="Li J."/>
            <person name="Lin K."/>
            <person name="Jin W."/>
            <person name="Fei Z."/>
            <person name="Li G."/>
            <person name="Staub J."/>
            <person name="Kilian A."/>
            <person name="van der Vossen E.A."/>
            <person name="Wu Y."/>
            <person name="Guo J."/>
            <person name="He J."/>
            <person name="Jia Z."/>
            <person name="Ren Y."/>
            <person name="Tian G."/>
            <person name="Lu Y."/>
            <person name="Ruan J."/>
            <person name="Qian W."/>
            <person name="Wang M."/>
            <person name="Huang Q."/>
            <person name="Li B."/>
            <person name="Xuan Z."/>
            <person name="Cao J."/>
            <person name="Asan"/>
            <person name="Wu Z."/>
            <person name="Zhang J."/>
            <person name="Cai Q."/>
            <person name="Bai Y."/>
            <person name="Zhao B."/>
            <person name="Han Y."/>
            <person name="Li Y."/>
            <person name="Li X."/>
            <person name="Wang S."/>
            <person name="Shi Q."/>
            <person name="Liu S."/>
            <person name="Cho W.K."/>
            <person name="Kim J.Y."/>
            <person name="Xu Y."/>
            <person name="Heller-Uszynska K."/>
            <person name="Miao H."/>
            <person name="Cheng Z."/>
            <person name="Zhang S."/>
            <person name="Wu J."/>
            <person name="Yang Y."/>
            <person name="Kang H."/>
            <person name="Li M."/>
            <person name="Liang H."/>
            <person name="Ren X."/>
            <person name="Shi Z."/>
            <person name="Wen M."/>
            <person name="Jian M."/>
            <person name="Yang H."/>
            <person name="Zhang G."/>
            <person name="Yang Z."/>
            <person name="Chen R."/>
            <person name="Liu S."/>
            <person name="Li J."/>
            <person name="Ma L."/>
            <person name="Liu H."/>
            <person name="Zhou Y."/>
            <person name="Zhao J."/>
            <person name="Fang X."/>
            <person name="Li G."/>
            <person name="Fang L."/>
            <person name="Li Y."/>
            <person name="Liu D."/>
            <person name="Zheng H."/>
            <person name="Zhang Y."/>
            <person name="Qin N."/>
            <person name="Li Z."/>
            <person name="Yang G."/>
            <person name="Yang S."/>
            <person name="Bolund L."/>
            <person name="Kristiansen K."/>
            <person name="Zheng H."/>
            <person name="Li S."/>
            <person name="Zhang X."/>
            <person name="Yang H."/>
            <person name="Wang J."/>
            <person name="Sun R."/>
            <person name="Zhang B."/>
            <person name="Jiang S."/>
            <person name="Wang J."/>
            <person name="Du Y."/>
            <person name="Li S."/>
        </authorList>
    </citation>
    <scope>NUCLEOTIDE SEQUENCE [LARGE SCALE GENOMIC DNA]</scope>
    <source>
        <strain evidence="2">cv. 9930</strain>
    </source>
</reference>
<accession>A0A0A0LDM2</accession>
<reference evidence="1 2" key="3">
    <citation type="journal article" date="2010" name="BMC Genomics">
        <title>Transcriptome sequencing and comparative analysis of cucumber flowers with different sex types.</title>
        <authorList>
            <person name="Guo S."/>
            <person name="Zheng Y."/>
            <person name="Joung J.G."/>
            <person name="Liu S."/>
            <person name="Zhang Z."/>
            <person name="Crasta O.R."/>
            <person name="Sobral B.W."/>
            <person name="Xu Y."/>
            <person name="Huang S."/>
            <person name="Fei Z."/>
        </authorList>
    </citation>
    <scope>NUCLEOTIDE SEQUENCE [LARGE SCALE GENOMIC DNA]</scope>
    <source>
        <strain evidence="2">cv. 9930</strain>
    </source>
</reference>
<keyword evidence="2" id="KW-1185">Reference proteome</keyword>
<dbReference type="EMBL" id="CM002924">
    <property type="protein sequence ID" value="KGN58191.1"/>
    <property type="molecule type" value="Genomic_DNA"/>
</dbReference>
<dbReference type="Gramene" id="KGN58191">
    <property type="protein sequence ID" value="KGN58191"/>
    <property type="gene ID" value="Csa_3G588500"/>
</dbReference>
<dbReference type="AlphaFoldDB" id="A0A0A0LDM2"/>
<protein>
    <submittedName>
        <fullName evidence="1">Uncharacterized protein</fullName>
    </submittedName>
</protein>
<dbReference type="Proteomes" id="UP000029981">
    <property type="component" value="Chromosome 3"/>
</dbReference>
<gene>
    <name evidence="1" type="ORF">Csa_3G588500</name>
</gene>
<reference evidence="1 2" key="2">
    <citation type="journal article" date="2009" name="PLoS ONE">
        <title>An integrated genetic and cytogenetic map of the cucumber genome.</title>
        <authorList>
            <person name="Ren Y."/>
            <person name="Zhang Z."/>
            <person name="Liu J."/>
            <person name="Staub J.E."/>
            <person name="Han Y."/>
            <person name="Cheng Z."/>
            <person name="Li X."/>
            <person name="Lu J."/>
            <person name="Miao H."/>
            <person name="Kang H."/>
            <person name="Xie B."/>
            <person name="Gu X."/>
            <person name="Wang X."/>
            <person name="Du Y."/>
            <person name="Jin W."/>
            <person name="Huang S."/>
        </authorList>
    </citation>
    <scope>NUCLEOTIDE SEQUENCE [LARGE SCALE GENOMIC DNA]</scope>
    <source>
        <strain evidence="2">cv. 9930</strain>
    </source>
</reference>
<organism evidence="1 2">
    <name type="scientific">Cucumis sativus</name>
    <name type="common">Cucumber</name>
    <dbReference type="NCBI Taxonomy" id="3659"/>
    <lineage>
        <taxon>Eukaryota</taxon>
        <taxon>Viridiplantae</taxon>
        <taxon>Streptophyta</taxon>
        <taxon>Embryophyta</taxon>
        <taxon>Tracheophyta</taxon>
        <taxon>Spermatophyta</taxon>
        <taxon>Magnoliopsida</taxon>
        <taxon>eudicotyledons</taxon>
        <taxon>Gunneridae</taxon>
        <taxon>Pentapetalae</taxon>
        <taxon>rosids</taxon>
        <taxon>fabids</taxon>
        <taxon>Cucurbitales</taxon>
        <taxon>Cucurbitaceae</taxon>
        <taxon>Benincaseae</taxon>
        <taxon>Cucumis</taxon>
    </lineage>
</organism>
<proteinExistence type="predicted"/>
<name>A0A0A0LDM2_CUCSA</name>